<dbReference type="InterPro" id="IPR017438">
    <property type="entry name" value="ATP-NAD_kinase_N"/>
</dbReference>
<dbReference type="InterPro" id="IPR016064">
    <property type="entry name" value="NAD/diacylglycerol_kinase_sf"/>
</dbReference>
<accession>A0ABS7M9J7</accession>
<protein>
    <submittedName>
        <fullName evidence="2">Sphingosine kinase</fullName>
    </submittedName>
</protein>
<evidence type="ECO:0000313" key="3">
    <source>
        <dbReference type="Proteomes" id="UP001166571"/>
    </source>
</evidence>
<keyword evidence="2" id="KW-0418">Kinase</keyword>
<proteinExistence type="predicted"/>
<sequence>MTPPARRPALVCNSQSGSFDSARRDWIAEQFAAAGTPLVADYCLPDQKLPDPARLVADGVDLAVVWGGDGTINASVAALAGWDGTLLALPGGTLNLLVKQLHGERELEAILADVLSGRAHRDVPPTVACAAGRAMVNMLAGPTTVWAEVREHVRQRELASAAALVPEALEESLAGDPVRLAGDAREFQAISMTPSRDGIVVDGLYADSPTLLLRHAIAWVGGDFRDGPRERLTARPTVTISSDAPLGLLMDGEHADGAASVTFRIEPAPMAMLLTMPLP</sequence>
<dbReference type="PROSITE" id="PS50146">
    <property type="entry name" value="DAGK"/>
    <property type="match status" value="1"/>
</dbReference>
<dbReference type="EMBL" id="JAILXK010000001">
    <property type="protein sequence ID" value="MBY4635696.1"/>
    <property type="molecule type" value="Genomic_DNA"/>
</dbReference>
<dbReference type="Gene3D" id="3.40.50.10330">
    <property type="entry name" value="Probable inorganic polyphosphate/atp-NAD kinase, domain 1"/>
    <property type="match status" value="1"/>
</dbReference>
<dbReference type="RefSeq" id="WP_222135487.1">
    <property type="nucleotide sequence ID" value="NZ_JAILXK010000001.1"/>
</dbReference>
<dbReference type="GO" id="GO:0016301">
    <property type="term" value="F:kinase activity"/>
    <property type="evidence" value="ECO:0007669"/>
    <property type="project" value="UniProtKB-KW"/>
</dbReference>
<evidence type="ECO:0000259" key="1">
    <source>
        <dbReference type="PROSITE" id="PS50146"/>
    </source>
</evidence>
<evidence type="ECO:0000313" key="2">
    <source>
        <dbReference type="EMBL" id="MBY4635696.1"/>
    </source>
</evidence>
<name>A0ABS7M9J7_9SPHN</name>
<keyword evidence="2" id="KW-0808">Transferase</keyword>
<keyword evidence="3" id="KW-1185">Reference proteome</keyword>
<feature type="domain" description="DAGKc" evidence="1">
    <location>
        <begin position="3"/>
        <end position="138"/>
    </location>
</feature>
<gene>
    <name evidence="2" type="ORF">K5P26_00915</name>
</gene>
<dbReference type="SUPFAM" id="SSF111331">
    <property type="entry name" value="NAD kinase/diacylglycerol kinase-like"/>
    <property type="match status" value="1"/>
</dbReference>
<organism evidence="2 3">
    <name type="scientific">Sphingopyxis jiangsuensis</name>
    <dbReference type="NCBI Taxonomy" id="2871171"/>
    <lineage>
        <taxon>Bacteria</taxon>
        <taxon>Pseudomonadati</taxon>
        <taxon>Pseudomonadota</taxon>
        <taxon>Alphaproteobacteria</taxon>
        <taxon>Sphingomonadales</taxon>
        <taxon>Sphingomonadaceae</taxon>
        <taxon>Sphingopyxis</taxon>
    </lineage>
</organism>
<reference evidence="2" key="1">
    <citation type="submission" date="2021-08" db="EMBL/GenBank/DDBJ databases">
        <title>Sphingopyxis panaciterrulae sp. nov., isolated from the surface water of the Yellow Sea.</title>
        <authorList>
            <person name="Gao Z."/>
            <person name="Zhang D."/>
            <person name="Zhang A."/>
        </authorList>
    </citation>
    <scope>NUCLEOTIDE SEQUENCE</scope>
    <source>
        <strain evidence="2">XHP0097</strain>
    </source>
</reference>
<dbReference type="Pfam" id="PF00781">
    <property type="entry name" value="DAGK_cat"/>
    <property type="match status" value="1"/>
</dbReference>
<comment type="caution">
    <text evidence="2">The sequence shown here is derived from an EMBL/GenBank/DDBJ whole genome shotgun (WGS) entry which is preliminary data.</text>
</comment>
<dbReference type="Proteomes" id="UP001166571">
    <property type="component" value="Unassembled WGS sequence"/>
</dbReference>
<dbReference type="InterPro" id="IPR001206">
    <property type="entry name" value="Diacylglycerol_kinase_cat_dom"/>
</dbReference>